<evidence type="ECO:0000256" key="2">
    <source>
        <dbReference type="ARBA" id="ARBA00023002"/>
    </source>
</evidence>
<dbReference type="PRINTS" id="PR00081">
    <property type="entry name" value="GDHRDH"/>
</dbReference>
<dbReference type="EC" id="1.-.-.-" evidence="4"/>
<dbReference type="PROSITE" id="PS00061">
    <property type="entry name" value="ADH_SHORT"/>
    <property type="match status" value="1"/>
</dbReference>
<protein>
    <submittedName>
        <fullName evidence="4">SDR family oxidoreductase</fullName>
        <ecNumber evidence="4">1.-.-.-</ecNumber>
    </submittedName>
</protein>
<dbReference type="PIRSF" id="PIRSF000126">
    <property type="entry name" value="11-beta-HSD1"/>
    <property type="match status" value="1"/>
</dbReference>
<accession>A0AAJ6FX44</accession>
<dbReference type="PRINTS" id="PR00080">
    <property type="entry name" value="SDRFAMILY"/>
</dbReference>
<comment type="similarity">
    <text evidence="1 3">Belongs to the short-chain dehydrogenases/reductases (SDR) family.</text>
</comment>
<keyword evidence="2 4" id="KW-0560">Oxidoreductase</keyword>
<dbReference type="InterPro" id="IPR036291">
    <property type="entry name" value="NAD(P)-bd_dom_sf"/>
</dbReference>
<evidence type="ECO:0000313" key="4">
    <source>
        <dbReference type="EMBL" id="WHQ80905.1"/>
    </source>
</evidence>
<evidence type="ECO:0000256" key="3">
    <source>
        <dbReference type="RuleBase" id="RU000363"/>
    </source>
</evidence>
<dbReference type="GO" id="GO:0016020">
    <property type="term" value="C:membrane"/>
    <property type="evidence" value="ECO:0007669"/>
    <property type="project" value="TreeGrafter"/>
</dbReference>
<evidence type="ECO:0000256" key="1">
    <source>
        <dbReference type="ARBA" id="ARBA00006484"/>
    </source>
</evidence>
<dbReference type="Gene3D" id="3.40.50.720">
    <property type="entry name" value="NAD(P)-binding Rossmann-like Domain"/>
    <property type="match status" value="1"/>
</dbReference>
<dbReference type="Pfam" id="PF00106">
    <property type="entry name" value="adh_short"/>
    <property type="match status" value="1"/>
</dbReference>
<dbReference type="InterPro" id="IPR002347">
    <property type="entry name" value="SDR_fam"/>
</dbReference>
<gene>
    <name evidence="4" type="ORF">QFF56_04235</name>
</gene>
<name>A0AAJ6FX44_9LACO</name>
<dbReference type="RefSeq" id="WP_136344444.1">
    <property type="nucleotide sequence ID" value="NZ_CABIZJ010000008.1"/>
</dbReference>
<dbReference type="SUPFAM" id="SSF51735">
    <property type="entry name" value="NAD(P)-binding Rossmann-fold domains"/>
    <property type="match status" value="1"/>
</dbReference>
<dbReference type="PANTHER" id="PTHR44196:SF1">
    <property type="entry name" value="DEHYDROGENASE_REDUCTASE SDR FAMILY MEMBER 7B"/>
    <property type="match status" value="1"/>
</dbReference>
<dbReference type="PANTHER" id="PTHR44196">
    <property type="entry name" value="DEHYDROGENASE/REDUCTASE SDR FAMILY MEMBER 7B"/>
    <property type="match status" value="1"/>
</dbReference>
<organism evidence="4 5">
    <name type="scientific">Ligilactobacillus animalis</name>
    <dbReference type="NCBI Taxonomy" id="1605"/>
    <lineage>
        <taxon>Bacteria</taxon>
        <taxon>Bacillati</taxon>
        <taxon>Bacillota</taxon>
        <taxon>Bacilli</taxon>
        <taxon>Lactobacillales</taxon>
        <taxon>Lactobacillaceae</taxon>
        <taxon>Ligilactobacillus</taxon>
    </lineage>
</organism>
<dbReference type="GO" id="GO:0016616">
    <property type="term" value="F:oxidoreductase activity, acting on the CH-OH group of donors, NAD or NADP as acceptor"/>
    <property type="evidence" value="ECO:0007669"/>
    <property type="project" value="UniProtKB-ARBA"/>
</dbReference>
<dbReference type="Proteomes" id="UP001238155">
    <property type="component" value="Chromosome"/>
</dbReference>
<dbReference type="InterPro" id="IPR020904">
    <property type="entry name" value="Sc_DH/Rdtase_CS"/>
</dbReference>
<dbReference type="FunFam" id="3.40.50.720:FF:000047">
    <property type="entry name" value="NADP-dependent L-serine/L-allo-threonine dehydrogenase"/>
    <property type="match status" value="1"/>
</dbReference>
<dbReference type="AlphaFoldDB" id="A0AAJ6FX44"/>
<reference evidence="4" key="1">
    <citation type="submission" date="2023-04" db="EMBL/GenBank/DDBJ databases">
        <title>Four porcine-derived lactic acid bacteria strains analyses and their evaluation as potential probiotics based on genomics.</title>
        <authorList>
            <person name="Niu D."/>
        </authorList>
    </citation>
    <scope>NUCLEOTIDE SEQUENCE</scope>
    <source>
        <strain evidence="4">ZSB1</strain>
    </source>
</reference>
<evidence type="ECO:0000313" key="5">
    <source>
        <dbReference type="Proteomes" id="UP001238155"/>
    </source>
</evidence>
<dbReference type="EMBL" id="CP123751">
    <property type="protein sequence ID" value="WHQ80905.1"/>
    <property type="molecule type" value="Genomic_DNA"/>
</dbReference>
<proteinExistence type="inferred from homology"/>
<sequence length="269" mass="29777">MTGYKQLKDLTNRVVLITGASSGLGEQVAYQVAKQGAIVVGCARRKDKLEKVMAVCRAISGRLAYAYQLDVSHPHQIEKVIDEVEANVGPIDVLINDAGFGFMRQALDFRMDIAERMFRVNVLGLMYVTKYTALNMAKRKRGMIINVASIGGKIATPKSSIYSATKAAVIAYSNALRLELKPLGITVLTVNPGPIRTAFFEIADETGEYIDRVKKMSLNPEIVAEKIVKAIGTRKRELNLPYYMELAHHGYQIFPWLGDHLAGGIFNKK</sequence>